<keyword evidence="1" id="KW-1133">Transmembrane helix</keyword>
<sequence length="32" mass="3597">MTIGAWIMLIIGILFLYGGLFWAVSIANKNRN</sequence>
<keyword evidence="1" id="KW-0812">Transmembrane</keyword>
<keyword evidence="1" id="KW-0472">Membrane</keyword>
<protein>
    <submittedName>
        <fullName evidence="2">MetS family NSS transporter small subunit</fullName>
    </submittedName>
</protein>
<dbReference type="EMBL" id="CP048617">
    <property type="protein sequence ID" value="QIB28029.1"/>
    <property type="molecule type" value="Genomic_DNA"/>
</dbReference>
<proteinExistence type="predicted"/>
<gene>
    <name evidence="2" type="ORF">G3A45_12540</name>
</gene>
<dbReference type="AlphaFoldDB" id="A0A6P1YF94"/>
<name>A0A6P1YF94_9FIRM</name>
<evidence type="ECO:0000313" key="3">
    <source>
        <dbReference type="Proteomes" id="UP000464452"/>
    </source>
</evidence>
<accession>A0A6P1YF94</accession>
<organism evidence="2 3">
    <name type="scientific">Caloranaerobacter azorensis</name>
    <dbReference type="NCBI Taxonomy" id="116090"/>
    <lineage>
        <taxon>Bacteria</taxon>
        <taxon>Bacillati</taxon>
        <taxon>Bacillota</taxon>
        <taxon>Tissierellia</taxon>
        <taxon>Tissierellales</taxon>
        <taxon>Thermohalobacteraceae</taxon>
        <taxon>Caloranaerobacter</taxon>
    </lineage>
</organism>
<dbReference type="RefSeq" id="WP_163235976.1">
    <property type="nucleotide sequence ID" value="NZ_CP048617.1"/>
</dbReference>
<dbReference type="NCBIfam" id="NF033493">
    <property type="entry name" value="MetS_like_NSS"/>
    <property type="match status" value="1"/>
</dbReference>
<dbReference type="KEGG" id="cazo:G3A45_12540"/>
<dbReference type="Proteomes" id="UP000464452">
    <property type="component" value="Chromosome"/>
</dbReference>
<evidence type="ECO:0000256" key="1">
    <source>
        <dbReference type="SAM" id="Phobius"/>
    </source>
</evidence>
<feature type="transmembrane region" description="Helical" evidence="1">
    <location>
        <begin position="6"/>
        <end position="27"/>
    </location>
</feature>
<reference evidence="2 3" key="1">
    <citation type="submission" date="2020-02" db="EMBL/GenBank/DDBJ databases">
        <title>Thermophilic hydrogen producing bacteria, Caloranaerobacter azorensis.</title>
        <authorList>
            <person name="Baek K."/>
        </authorList>
    </citation>
    <scope>NUCLEOTIDE SEQUENCE [LARGE SCALE GENOMIC DNA]</scope>
    <source>
        <strain evidence="2 3">T3-1</strain>
    </source>
</reference>
<evidence type="ECO:0000313" key="2">
    <source>
        <dbReference type="EMBL" id="QIB28029.1"/>
    </source>
</evidence>